<dbReference type="PANTHER" id="PTHR10507:SF0">
    <property type="entry name" value="CELL DIVISION CONTROL PROTEIN 45 HOMOLOG"/>
    <property type="match status" value="1"/>
</dbReference>
<comment type="subcellular location">
    <subcellularLocation>
        <location evidence="1">Nucleus</location>
    </subcellularLocation>
</comment>
<dbReference type="InterPro" id="IPR003874">
    <property type="entry name" value="CDC45"/>
</dbReference>
<dbReference type="EMBL" id="HE573027">
    <property type="protein sequence ID" value="CCC52791.1"/>
    <property type="molecule type" value="Genomic_DNA"/>
</dbReference>
<evidence type="ECO:0000256" key="5">
    <source>
        <dbReference type="ARBA" id="ARBA00023306"/>
    </source>
</evidence>
<evidence type="ECO:0000313" key="7">
    <source>
        <dbReference type="EMBL" id="CCC52791.1"/>
    </source>
</evidence>
<dbReference type="GO" id="GO:0003682">
    <property type="term" value="F:chromatin binding"/>
    <property type="evidence" value="ECO:0007669"/>
    <property type="project" value="TreeGrafter"/>
</dbReference>
<dbReference type="GO" id="GO:0003688">
    <property type="term" value="F:DNA replication origin binding"/>
    <property type="evidence" value="ECO:0007669"/>
    <property type="project" value="TreeGrafter"/>
</dbReference>
<evidence type="ECO:0000256" key="1">
    <source>
        <dbReference type="ARBA" id="ARBA00004123"/>
    </source>
</evidence>
<name>G0UAF8_TRYVY</name>
<organism evidence="7">
    <name type="scientific">Trypanosoma vivax (strain Y486)</name>
    <dbReference type="NCBI Taxonomy" id="1055687"/>
    <lineage>
        <taxon>Eukaryota</taxon>
        <taxon>Discoba</taxon>
        <taxon>Euglenozoa</taxon>
        <taxon>Kinetoplastea</taxon>
        <taxon>Metakinetoplastina</taxon>
        <taxon>Trypanosomatida</taxon>
        <taxon>Trypanosomatidae</taxon>
        <taxon>Trypanosoma</taxon>
        <taxon>Duttonella</taxon>
    </lineage>
</organism>
<dbReference type="GO" id="GO:0000727">
    <property type="term" value="P:double-strand break repair via break-induced replication"/>
    <property type="evidence" value="ECO:0007669"/>
    <property type="project" value="TreeGrafter"/>
</dbReference>
<feature type="compositionally biased region" description="Acidic residues" evidence="6">
    <location>
        <begin position="196"/>
        <end position="208"/>
    </location>
</feature>
<dbReference type="GO" id="GO:1902977">
    <property type="term" value="P:mitotic DNA replication preinitiation complex assembly"/>
    <property type="evidence" value="ECO:0007669"/>
    <property type="project" value="TreeGrafter"/>
</dbReference>
<keyword evidence="5" id="KW-0131">Cell cycle</keyword>
<evidence type="ECO:0000256" key="2">
    <source>
        <dbReference type="ARBA" id="ARBA00010727"/>
    </source>
</evidence>
<feature type="compositionally biased region" description="Basic residues" evidence="6">
    <location>
        <begin position="160"/>
        <end position="176"/>
    </location>
</feature>
<proteinExistence type="inferred from homology"/>
<dbReference type="AlphaFoldDB" id="G0UAF8"/>
<dbReference type="PANTHER" id="PTHR10507">
    <property type="entry name" value="CDC45-RELATED PROTEIN"/>
    <property type="match status" value="1"/>
</dbReference>
<keyword evidence="7" id="KW-0132">Cell division</keyword>
<evidence type="ECO:0000256" key="6">
    <source>
        <dbReference type="SAM" id="MobiDB-lite"/>
    </source>
</evidence>
<accession>G0UAF8</accession>
<feature type="region of interest" description="Disordered" evidence="6">
    <location>
        <begin position="186"/>
        <end position="214"/>
    </location>
</feature>
<keyword evidence="3" id="KW-0235">DNA replication</keyword>
<keyword evidence="4" id="KW-0539">Nucleus</keyword>
<dbReference type="GO" id="GO:0051301">
    <property type="term" value="P:cell division"/>
    <property type="evidence" value="ECO:0007669"/>
    <property type="project" value="UniProtKB-KW"/>
</dbReference>
<feature type="region of interest" description="Disordered" evidence="6">
    <location>
        <begin position="160"/>
        <end position="179"/>
    </location>
</feature>
<gene>
    <name evidence="7" type="ORF">TVY486_1102760</name>
</gene>
<evidence type="ECO:0000256" key="3">
    <source>
        <dbReference type="ARBA" id="ARBA00022705"/>
    </source>
</evidence>
<dbReference type="GO" id="GO:0006270">
    <property type="term" value="P:DNA replication initiation"/>
    <property type="evidence" value="ECO:0007669"/>
    <property type="project" value="InterPro"/>
</dbReference>
<dbReference type="GO" id="GO:0003697">
    <property type="term" value="F:single-stranded DNA binding"/>
    <property type="evidence" value="ECO:0007669"/>
    <property type="project" value="TreeGrafter"/>
</dbReference>
<dbReference type="Pfam" id="PF02724">
    <property type="entry name" value="CDC45"/>
    <property type="match status" value="1"/>
</dbReference>
<dbReference type="GO" id="GO:0031261">
    <property type="term" value="C:DNA replication preinitiation complex"/>
    <property type="evidence" value="ECO:0007669"/>
    <property type="project" value="TreeGrafter"/>
</dbReference>
<protein>
    <submittedName>
        <fullName evidence="7">Putative cell division cycle 45 (CDC45)</fullName>
    </submittedName>
</protein>
<sequence length="680" mass="76894">MEDALAPWDRINRFHNTTRKPQSTLLVAYPRDAAAASLTLTSLLKACFIPFNLPPRCEYEEAREVVRRTSSGEDTQVHGGAPAEMDELFLLVGLGAPVSLSSFFVSQRHIVVVLDSYRPFLLENIRASDGDRMVLWGHQRIRDEVNHFFRAQREREVARNRRRRRRRMVRQQRRQRAYSGVGDDELIAETGSSSDSDSDEEEEGEESSEVSPMQSQDYLDWLGGEVPEHMEKLYYAAECAGKSCALEAYDLAVLLNRAKEPVLWHAAVGVCDLFARRLIDYGTYLEEMRRLHNEVTLRKGIRRAPVDEVADDVLSSRPKSSVTSNGMQLSNIDEDQLFLLRHLSLWDAMWLHHTVASLLSLHRVDEGIGTLRQILARCGVSAKLAQQPWRELPDDVKGESRRLVHHELKQLMRTRGSFMKNPTQIRCVARTMGYSVEVSTFDVCTLFTALLAAVPPRSLATLEDNASLKGRLREFRRERFWRAYDVVDADPNSSSFTSAVWEARSLQECVSAATSALMQPGMIQSTSGIHYAQPRDPANSSTALETFGCPFRLSVLAERLLHTLTVERGLGRYSREVRPVLLSCFVPRLSGSTTEEQHKEQQGRTEEQFVVVFAHEGPASAGLSPLLPVVRWNDCVTDTEDFIVPPLRDHIRRDVVVVEGRESTAHLAEMLHLRSLSAAF</sequence>
<comment type="similarity">
    <text evidence="2">Belongs to the CDC45 family.</text>
</comment>
<reference evidence="7" key="1">
    <citation type="journal article" date="2012" name="Proc. Natl. Acad. Sci. U.S.A.">
        <title>Antigenic diversity is generated by distinct evolutionary mechanisms in African trypanosome species.</title>
        <authorList>
            <person name="Jackson A.P."/>
            <person name="Berry A."/>
            <person name="Aslett M."/>
            <person name="Allison H.C."/>
            <person name="Burton P."/>
            <person name="Vavrova-Anderson J."/>
            <person name="Brown R."/>
            <person name="Browne H."/>
            <person name="Corton N."/>
            <person name="Hauser H."/>
            <person name="Gamble J."/>
            <person name="Gilderthorp R."/>
            <person name="Marcello L."/>
            <person name="McQuillan J."/>
            <person name="Otto T.D."/>
            <person name="Quail M.A."/>
            <person name="Sanders M.J."/>
            <person name="van Tonder A."/>
            <person name="Ginger M.L."/>
            <person name="Field M.C."/>
            <person name="Barry J.D."/>
            <person name="Hertz-Fowler C."/>
            <person name="Berriman M."/>
        </authorList>
    </citation>
    <scope>NUCLEOTIDE SEQUENCE</scope>
    <source>
        <strain evidence="7">Y486</strain>
    </source>
</reference>
<evidence type="ECO:0000256" key="4">
    <source>
        <dbReference type="ARBA" id="ARBA00023242"/>
    </source>
</evidence>